<dbReference type="UniPathway" id="UPA00056">
    <property type="reaction ID" value="UER00094"/>
</dbReference>
<evidence type="ECO:0000259" key="10">
    <source>
        <dbReference type="Pfam" id="PF00288"/>
    </source>
</evidence>
<feature type="binding site" evidence="9">
    <location>
        <begin position="101"/>
        <end position="111"/>
    </location>
    <ligand>
        <name>ATP</name>
        <dbReference type="ChEBI" id="CHEBI:30616"/>
    </ligand>
</feature>
<gene>
    <name evidence="9" type="primary">ispE</name>
    <name evidence="12" type="ORF">SAMN04488502_102257</name>
</gene>
<dbReference type="AlphaFoldDB" id="A0A1G9QPT7"/>
<dbReference type="Pfam" id="PF08544">
    <property type="entry name" value="GHMP_kinases_C"/>
    <property type="match status" value="1"/>
</dbReference>
<evidence type="ECO:0000256" key="3">
    <source>
        <dbReference type="ARBA" id="ARBA00017473"/>
    </source>
</evidence>
<keyword evidence="13" id="KW-1185">Reference proteome</keyword>
<evidence type="ECO:0000313" key="13">
    <source>
        <dbReference type="Proteomes" id="UP000214880"/>
    </source>
</evidence>
<dbReference type="Gene3D" id="3.30.230.10">
    <property type="match status" value="1"/>
</dbReference>
<comment type="function">
    <text evidence="9">Catalyzes the phosphorylation of the position 2 hydroxy group of 4-diphosphocytidyl-2C-methyl-D-erythritol.</text>
</comment>
<accession>A0A1G9QPT7</accession>
<evidence type="ECO:0000313" key="12">
    <source>
        <dbReference type="EMBL" id="SDM13018.1"/>
    </source>
</evidence>
<evidence type="ECO:0000256" key="8">
    <source>
        <dbReference type="ARBA" id="ARBA00032554"/>
    </source>
</evidence>
<keyword evidence="6 9" id="KW-0418">Kinase</keyword>
<evidence type="ECO:0000256" key="2">
    <source>
        <dbReference type="ARBA" id="ARBA00012052"/>
    </source>
</evidence>
<dbReference type="Proteomes" id="UP000214880">
    <property type="component" value="Unassembled WGS sequence"/>
</dbReference>
<dbReference type="HAMAP" id="MF_00061">
    <property type="entry name" value="IspE"/>
    <property type="match status" value="1"/>
</dbReference>
<dbReference type="PIRSF" id="PIRSF010376">
    <property type="entry name" value="IspE"/>
    <property type="match status" value="1"/>
</dbReference>
<keyword evidence="7 9" id="KW-0067">ATP-binding</keyword>
<evidence type="ECO:0000256" key="9">
    <source>
        <dbReference type="HAMAP-Rule" id="MF_00061"/>
    </source>
</evidence>
<dbReference type="EC" id="2.7.1.148" evidence="2 9"/>
<feature type="domain" description="GHMP kinase C-terminal" evidence="11">
    <location>
        <begin position="215"/>
        <end position="279"/>
    </location>
</feature>
<keyword evidence="4 9" id="KW-0808">Transferase</keyword>
<dbReference type="STRING" id="146817.SAMN04488502_102257"/>
<feature type="domain" description="GHMP kinase N-terminal" evidence="10">
    <location>
        <begin position="73"/>
        <end position="151"/>
    </location>
</feature>
<sequence>MLFNKPMDKTLTLTANAKINLTLDVLAKRTDGYHEVAMIMQSIDLADRLTFREQPSGIAMQTNVAGLPVDRRNLAYQAAELVKSTFQIKTGIHIELNKEIPLSAGLAGGSADAAGVLTGLNSWWKLGLTLDELCDLGAVLGSDVPFCLHGGTMLATGRGELLTPVAAMPPCYIVLAKPAASVSTAWVYRNYRPGAVEVHPDTAAMLAFLRQADLAGVAGKLANVLESVTIARHPEIGQLKAWMVQCGAMASLMSGSGPTVFGLAADREEAESIAAKLRNLSNAQIIVAKTVGGMRGENAAKIITN</sequence>
<dbReference type="SUPFAM" id="SSF55060">
    <property type="entry name" value="GHMP Kinase, C-terminal domain"/>
    <property type="match status" value="1"/>
</dbReference>
<evidence type="ECO:0000256" key="7">
    <source>
        <dbReference type="ARBA" id="ARBA00022840"/>
    </source>
</evidence>
<name>A0A1G9QPT7_9FIRM</name>
<organism evidence="12 13">
    <name type="scientific">Dendrosporobacter quercicolus</name>
    <dbReference type="NCBI Taxonomy" id="146817"/>
    <lineage>
        <taxon>Bacteria</taxon>
        <taxon>Bacillati</taxon>
        <taxon>Bacillota</taxon>
        <taxon>Negativicutes</taxon>
        <taxon>Selenomonadales</taxon>
        <taxon>Sporomusaceae</taxon>
        <taxon>Dendrosporobacter</taxon>
    </lineage>
</organism>
<dbReference type="InterPro" id="IPR014721">
    <property type="entry name" value="Ribsml_uS5_D2-typ_fold_subgr"/>
</dbReference>
<dbReference type="Pfam" id="PF00288">
    <property type="entry name" value="GHMP_kinases_N"/>
    <property type="match status" value="1"/>
</dbReference>
<dbReference type="PANTHER" id="PTHR43527:SF2">
    <property type="entry name" value="4-DIPHOSPHOCYTIDYL-2-C-METHYL-D-ERYTHRITOL KINASE, CHLOROPLASTIC"/>
    <property type="match status" value="1"/>
</dbReference>
<dbReference type="InterPro" id="IPR036554">
    <property type="entry name" value="GHMP_kinase_C_sf"/>
</dbReference>
<feature type="active site" evidence="9">
    <location>
        <position position="143"/>
    </location>
</feature>
<evidence type="ECO:0000256" key="1">
    <source>
        <dbReference type="ARBA" id="ARBA00009684"/>
    </source>
</evidence>
<keyword evidence="5 9" id="KW-0547">Nucleotide-binding</keyword>
<feature type="active site" evidence="9">
    <location>
        <position position="18"/>
    </location>
</feature>
<dbReference type="InterPro" id="IPR004424">
    <property type="entry name" value="IspE"/>
</dbReference>
<reference evidence="12 13" key="1">
    <citation type="submission" date="2016-10" db="EMBL/GenBank/DDBJ databases">
        <authorList>
            <person name="de Groot N.N."/>
        </authorList>
    </citation>
    <scope>NUCLEOTIDE SEQUENCE [LARGE SCALE GENOMIC DNA]</scope>
    <source>
        <strain evidence="12 13">DSM 1736</strain>
    </source>
</reference>
<dbReference type="GO" id="GO:0016114">
    <property type="term" value="P:terpenoid biosynthetic process"/>
    <property type="evidence" value="ECO:0007669"/>
    <property type="project" value="UniProtKB-UniRule"/>
</dbReference>
<protein>
    <recommendedName>
        <fullName evidence="3 9">4-diphosphocytidyl-2-C-methyl-D-erythritol kinase</fullName>
        <shortName evidence="9">CMK</shortName>
        <ecNumber evidence="2 9">2.7.1.148</ecNumber>
    </recommendedName>
    <alternativeName>
        <fullName evidence="8 9">4-(cytidine-5'-diphospho)-2-C-methyl-D-erythritol kinase</fullName>
    </alternativeName>
</protein>
<dbReference type="SUPFAM" id="SSF54211">
    <property type="entry name" value="Ribosomal protein S5 domain 2-like"/>
    <property type="match status" value="1"/>
</dbReference>
<comment type="similarity">
    <text evidence="1 9">Belongs to the GHMP kinase family. IspE subfamily.</text>
</comment>
<dbReference type="GO" id="GO:0019288">
    <property type="term" value="P:isopentenyl diphosphate biosynthetic process, methylerythritol 4-phosphate pathway"/>
    <property type="evidence" value="ECO:0007669"/>
    <property type="project" value="UniProtKB-UniRule"/>
</dbReference>
<comment type="pathway">
    <text evidence="9">Isoprenoid biosynthesis; isopentenyl diphosphate biosynthesis via DXP pathway; isopentenyl diphosphate from 1-deoxy-D-xylulose 5-phosphate: step 3/6.</text>
</comment>
<dbReference type="EMBL" id="FNHB01000002">
    <property type="protein sequence ID" value="SDM13018.1"/>
    <property type="molecule type" value="Genomic_DNA"/>
</dbReference>
<dbReference type="GO" id="GO:0050515">
    <property type="term" value="F:4-(cytidine 5'-diphospho)-2-C-methyl-D-erythritol kinase activity"/>
    <property type="evidence" value="ECO:0007669"/>
    <property type="project" value="UniProtKB-UniRule"/>
</dbReference>
<dbReference type="GO" id="GO:0005524">
    <property type="term" value="F:ATP binding"/>
    <property type="evidence" value="ECO:0007669"/>
    <property type="project" value="UniProtKB-UniRule"/>
</dbReference>
<keyword evidence="9" id="KW-0414">Isoprene biosynthesis</keyword>
<dbReference type="InterPro" id="IPR020568">
    <property type="entry name" value="Ribosomal_Su5_D2-typ_SF"/>
</dbReference>
<dbReference type="Gene3D" id="3.30.70.890">
    <property type="entry name" value="GHMP kinase, C-terminal domain"/>
    <property type="match status" value="1"/>
</dbReference>
<evidence type="ECO:0000256" key="4">
    <source>
        <dbReference type="ARBA" id="ARBA00022679"/>
    </source>
</evidence>
<evidence type="ECO:0000256" key="6">
    <source>
        <dbReference type="ARBA" id="ARBA00022777"/>
    </source>
</evidence>
<comment type="catalytic activity">
    <reaction evidence="9">
        <text>4-CDP-2-C-methyl-D-erythritol + ATP = 4-CDP-2-C-methyl-D-erythritol 2-phosphate + ADP + H(+)</text>
        <dbReference type="Rhea" id="RHEA:18437"/>
        <dbReference type="ChEBI" id="CHEBI:15378"/>
        <dbReference type="ChEBI" id="CHEBI:30616"/>
        <dbReference type="ChEBI" id="CHEBI:57823"/>
        <dbReference type="ChEBI" id="CHEBI:57919"/>
        <dbReference type="ChEBI" id="CHEBI:456216"/>
        <dbReference type="EC" id="2.7.1.148"/>
    </reaction>
</comment>
<evidence type="ECO:0000259" key="11">
    <source>
        <dbReference type="Pfam" id="PF08544"/>
    </source>
</evidence>
<dbReference type="InterPro" id="IPR006204">
    <property type="entry name" value="GHMP_kinase_N_dom"/>
</dbReference>
<dbReference type="PANTHER" id="PTHR43527">
    <property type="entry name" value="4-DIPHOSPHOCYTIDYL-2-C-METHYL-D-ERYTHRITOL KINASE, CHLOROPLASTIC"/>
    <property type="match status" value="1"/>
</dbReference>
<evidence type="ECO:0000256" key="5">
    <source>
        <dbReference type="ARBA" id="ARBA00022741"/>
    </source>
</evidence>
<dbReference type="NCBIfam" id="TIGR00154">
    <property type="entry name" value="ispE"/>
    <property type="match status" value="1"/>
</dbReference>
<proteinExistence type="inferred from homology"/>
<dbReference type="InterPro" id="IPR013750">
    <property type="entry name" value="GHMP_kinase_C_dom"/>
</dbReference>